<feature type="active site" description="4-aspartylphosphate intermediate" evidence="16">
    <location>
        <position position="336"/>
    </location>
</feature>
<dbReference type="PROSITE" id="PS00154">
    <property type="entry name" value="ATPASE_E1_E2"/>
    <property type="match status" value="1"/>
</dbReference>
<keyword evidence="9 16" id="KW-0067">ATP-binding</keyword>
<feature type="transmembrane region" description="Helical" evidence="16">
    <location>
        <begin position="625"/>
        <end position="646"/>
    </location>
</feature>
<feature type="transmembrane region" description="Helical" evidence="16">
    <location>
        <begin position="652"/>
        <end position="672"/>
    </location>
</feature>
<keyword evidence="5 16" id="KW-0597">Phosphoprotein</keyword>
<gene>
    <name evidence="16 19" type="primary">kdpB</name>
    <name evidence="19" type="ORF">EBM89_11330</name>
</gene>
<dbReference type="SUPFAM" id="SSF81653">
    <property type="entry name" value="Calcium ATPase, transduction domain A"/>
    <property type="match status" value="1"/>
</dbReference>
<dbReference type="InterPro" id="IPR006391">
    <property type="entry name" value="P-type_ATPase_bsu_IA"/>
</dbReference>
<evidence type="ECO:0000256" key="14">
    <source>
        <dbReference type="ARBA" id="ARBA00023065"/>
    </source>
</evidence>
<dbReference type="EMBL" id="RFFI01000057">
    <property type="protein sequence ID" value="RMI09205.1"/>
    <property type="molecule type" value="Genomic_DNA"/>
</dbReference>
<dbReference type="InterPro" id="IPR018303">
    <property type="entry name" value="ATPase_P-typ_P_site"/>
</dbReference>
<dbReference type="SFLD" id="SFLDF00027">
    <property type="entry name" value="p-type_atpase"/>
    <property type="match status" value="1"/>
</dbReference>
<keyword evidence="20" id="KW-1185">Reference proteome</keyword>
<dbReference type="FunFam" id="2.70.150.10:FF:000010">
    <property type="entry name" value="Potassium-transporting ATPase ATP-binding subunit"/>
    <property type="match status" value="1"/>
</dbReference>
<evidence type="ECO:0000256" key="17">
    <source>
        <dbReference type="SAM" id="MobiDB-lite"/>
    </source>
</evidence>
<keyword evidence="4 16" id="KW-0633">Potassium transport</keyword>
<keyword evidence="10 16" id="KW-0460">Magnesium</keyword>
<comment type="subcellular location">
    <subcellularLocation>
        <location evidence="1 16">Cell membrane</location>
        <topology evidence="1 16">Multi-pass membrane protein</topology>
    </subcellularLocation>
</comment>
<feature type="transmembrane region" description="Helical" evidence="16">
    <location>
        <begin position="692"/>
        <end position="717"/>
    </location>
</feature>
<dbReference type="Gene3D" id="2.70.150.10">
    <property type="entry name" value="Calcium-transporting ATPase, cytoplasmic transduction domain A"/>
    <property type="match status" value="1"/>
</dbReference>
<dbReference type="Pfam" id="PF00122">
    <property type="entry name" value="E1-E2_ATPase"/>
    <property type="match status" value="1"/>
</dbReference>
<feature type="transmembrane region" description="Helical" evidence="16">
    <location>
        <begin position="50"/>
        <end position="72"/>
    </location>
</feature>
<evidence type="ECO:0000256" key="5">
    <source>
        <dbReference type="ARBA" id="ARBA00022553"/>
    </source>
</evidence>
<feature type="binding site" evidence="16">
    <location>
        <position position="556"/>
    </location>
    <ligand>
        <name>Mg(2+)</name>
        <dbReference type="ChEBI" id="CHEBI:18420"/>
    </ligand>
</feature>
<dbReference type="Gene3D" id="3.40.1110.10">
    <property type="entry name" value="Calcium-transporting ATPase, cytoplasmic domain N"/>
    <property type="match status" value="1"/>
</dbReference>
<comment type="subunit">
    <text evidence="16">The system is composed of three essential subunits: KdpA, KdpB and KdpC.</text>
</comment>
<dbReference type="HAMAP" id="MF_00285">
    <property type="entry name" value="KdpB"/>
    <property type="match status" value="1"/>
</dbReference>
<comment type="function">
    <text evidence="16">Part of the high-affinity ATP-driven potassium transport (or Kdp) system, which catalyzes the hydrolysis of ATP coupled with the electrogenic transport of potassium into the cytoplasm. This subunit is responsible for energy coupling to the transport system and for the release of the potassium ions to the cytoplasm.</text>
</comment>
<dbReference type="SUPFAM" id="SSF56784">
    <property type="entry name" value="HAD-like"/>
    <property type="match status" value="1"/>
</dbReference>
<feature type="transmembrane region" description="Helical" evidence="16">
    <location>
        <begin position="248"/>
        <end position="271"/>
    </location>
</feature>
<dbReference type="InterPro" id="IPR044492">
    <property type="entry name" value="P_typ_ATPase_HD_dom"/>
</dbReference>
<keyword evidence="6 16" id="KW-0812">Transmembrane</keyword>
<evidence type="ECO:0000313" key="19">
    <source>
        <dbReference type="EMBL" id="RMI09205.1"/>
    </source>
</evidence>
<feature type="binding site" evidence="16">
    <location>
        <begin position="406"/>
        <end position="413"/>
    </location>
    <ligand>
        <name>ATP</name>
        <dbReference type="ChEBI" id="CHEBI:30616"/>
    </ligand>
</feature>
<protein>
    <recommendedName>
        <fullName evidence="16">Potassium-transporting ATPase ATP-binding subunit</fullName>
        <ecNumber evidence="16">7.2.2.6</ecNumber>
    </recommendedName>
    <alternativeName>
        <fullName evidence="16">ATP phosphohydrolase [potassium-transporting] B chain</fullName>
    </alternativeName>
    <alternativeName>
        <fullName evidence="16">Potassium-binding and translocating subunit B</fullName>
    </alternativeName>
    <alternativeName>
        <fullName evidence="16">Potassium-translocating ATPase B chain</fullName>
    </alternativeName>
</protein>
<dbReference type="AlphaFoldDB" id="A0A3M2JE36"/>
<keyword evidence="11 16" id="KW-0630">Potassium</keyword>
<dbReference type="SFLD" id="SFLDG00002">
    <property type="entry name" value="C1.7:_P-type_atpase_like"/>
    <property type="match status" value="1"/>
</dbReference>
<dbReference type="PANTHER" id="PTHR43743:SF1">
    <property type="entry name" value="POTASSIUM-TRANSPORTING ATPASE ATP-BINDING SUBUNIT"/>
    <property type="match status" value="1"/>
</dbReference>
<comment type="catalytic activity">
    <reaction evidence="16">
        <text>K(+)(out) + ATP + H2O = K(+)(in) + ADP + phosphate + H(+)</text>
        <dbReference type="Rhea" id="RHEA:16777"/>
        <dbReference type="ChEBI" id="CHEBI:15377"/>
        <dbReference type="ChEBI" id="CHEBI:15378"/>
        <dbReference type="ChEBI" id="CHEBI:29103"/>
        <dbReference type="ChEBI" id="CHEBI:30616"/>
        <dbReference type="ChEBI" id="CHEBI:43474"/>
        <dbReference type="ChEBI" id="CHEBI:456216"/>
        <dbReference type="EC" id="7.2.2.6"/>
    </reaction>
</comment>
<dbReference type="EC" id="7.2.2.6" evidence="16"/>
<evidence type="ECO:0000256" key="10">
    <source>
        <dbReference type="ARBA" id="ARBA00022842"/>
    </source>
</evidence>
<feature type="binding site" evidence="16">
    <location>
        <position position="377"/>
    </location>
    <ligand>
        <name>ATP</name>
        <dbReference type="ChEBI" id="CHEBI:30616"/>
    </ligand>
</feature>
<keyword evidence="14 16" id="KW-0406">Ion transport</keyword>
<dbReference type="InterPro" id="IPR059000">
    <property type="entry name" value="ATPase_P-type_domA"/>
</dbReference>
<dbReference type="NCBIfam" id="TIGR01497">
    <property type="entry name" value="kdpB"/>
    <property type="match status" value="1"/>
</dbReference>
<sequence length="720" mass="74123">MTSTLTPQQQPAAPADGSSPSRSFSPAQLRDALPGALRKLDPRVMWRNPVMFVVEVGAVLTTVLAIVEPFLGGPEESGGTAVPVSFTAGIAVWLWLTVVFANLAEAVAEGRGKAQADSLRQTRSSTLATVVDGYDATRDPGAQHARTRQVASPDLTLGDVVVVTAGEMVPGDGDIVWGIASVDESAITGESAPVVRESGGDRSAVTGGTRVLSDRIVVTITSKPGETFVDRMIALVEGAARQKTPNEIALNILLASLSIVFVVVALTLNPIAGYAGASVSVPVLVALLVCLIPTTIGALLSAIGIAGMDRLVQRNVLALSGRAVEAAGDVTTLLLDKTGTITYGNRRAVDFLPLTGVDAHDLVRAAAQASAADPTPEGRSIVDLAAERGVAGDVATLTPGTEVVPFTAQTRMSGVDLPDVTRVRKGAGSAVVAWLEEEGALPAPVRRELDGHVERISSEGGTPLVVATQDVAGAGRVLGVVHLKDVVKDGLSERFAELRAMGIRTVMITGDNPLTAKAIAAEAGVDDFLAEATPEDKLALIKREQEGGNLVAMTGDGTNDAPALAQADVGVAMNTGTSAAKEAGNMVDLDSDPTKLIDIVRIGKQLLITRGALTTFSIANDIAKYFAIIPAMFAGVFPGLAALNIMGLSSSASAILSAIVFNALIIVVLIPLALRGVTYRAAAATSILSRNLLVYGLGGVIAPFLGIKAVDLLVSLIPGF</sequence>
<evidence type="ECO:0000256" key="15">
    <source>
        <dbReference type="ARBA" id="ARBA00023136"/>
    </source>
</evidence>
<keyword evidence="12 16" id="KW-1278">Translocase</keyword>
<feature type="transmembrane region" description="Helical" evidence="16">
    <location>
        <begin position="84"/>
        <end position="104"/>
    </location>
</feature>
<evidence type="ECO:0000256" key="16">
    <source>
        <dbReference type="HAMAP-Rule" id="MF_00285"/>
    </source>
</evidence>
<feature type="transmembrane region" description="Helical" evidence="16">
    <location>
        <begin position="283"/>
        <end position="306"/>
    </location>
</feature>
<dbReference type="GO" id="GO:0005886">
    <property type="term" value="C:plasma membrane"/>
    <property type="evidence" value="ECO:0007669"/>
    <property type="project" value="UniProtKB-SubCell"/>
</dbReference>
<comment type="caution">
    <text evidence="19">The sequence shown here is derived from an EMBL/GenBank/DDBJ whole genome shotgun (WGS) entry which is preliminary data.</text>
</comment>
<feature type="domain" description="P-type ATPase A" evidence="18">
    <location>
        <begin position="146"/>
        <end position="237"/>
    </location>
</feature>
<feature type="binding site" evidence="16">
    <location>
        <position position="425"/>
    </location>
    <ligand>
        <name>ATP</name>
        <dbReference type="ChEBI" id="CHEBI:30616"/>
    </ligand>
</feature>
<evidence type="ECO:0000256" key="6">
    <source>
        <dbReference type="ARBA" id="ARBA00022692"/>
    </source>
</evidence>
<dbReference type="SFLD" id="SFLDS00003">
    <property type="entry name" value="Haloacid_Dehalogenase"/>
    <property type="match status" value="1"/>
</dbReference>
<feature type="compositionally biased region" description="Polar residues" evidence="17">
    <location>
        <begin position="1"/>
        <end position="11"/>
    </location>
</feature>
<dbReference type="Pfam" id="PF00702">
    <property type="entry name" value="Hydrolase"/>
    <property type="match status" value="1"/>
</dbReference>
<dbReference type="RefSeq" id="WP_122149550.1">
    <property type="nucleotide sequence ID" value="NZ_RFFI01000057.1"/>
</dbReference>
<dbReference type="GO" id="GO:0016887">
    <property type="term" value="F:ATP hydrolysis activity"/>
    <property type="evidence" value="ECO:0007669"/>
    <property type="project" value="InterPro"/>
</dbReference>
<dbReference type="InterPro" id="IPR023214">
    <property type="entry name" value="HAD_sf"/>
</dbReference>
<keyword evidence="2 16" id="KW-0813">Transport</keyword>
<keyword evidence="3 16" id="KW-1003">Cell membrane</keyword>
<keyword evidence="15 16" id="KW-0472">Membrane</keyword>
<dbReference type="OrthoDB" id="9814270at2"/>
<keyword evidence="19" id="KW-0378">Hydrolase</keyword>
<dbReference type="NCBIfam" id="TIGR01494">
    <property type="entry name" value="ATPase_P-type"/>
    <property type="match status" value="2"/>
</dbReference>
<dbReference type="Proteomes" id="UP000269289">
    <property type="component" value="Unassembled WGS sequence"/>
</dbReference>
<evidence type="ECO:0000256" key="1">
    <source>
        <dbReference type="ARBA" id="ARBA00004651"/>
    </source>
</evidence>
<evidence type="ECO:0000256" key="3">
    <source>
        <dbReference type="ARBA" id="ARBA00022475"/>
    </source>
</evidence>
<keyword evidence="7 16" id="KW-0479">Metal-binding</keyword>
<evidence type="ECO:0000313" key="20">
    <source>
        <dbReference type="Proteomes" id="UP000269289"/>
    </source>
</evidence>
<dbReference type="PRINTS" id="PR00119">
    <property type="entry name" value="CATATPASE"/>
</dbReference>
<evidence type="ECO:0000256" key="9">
    <source>
        <dbReference type="ARBA" id="ARBA00022840"/>
    </source>
</evidence>
<dbReference type="InterPro" id="IPR036412">
    <property type="entry name" value="HAD-like_sf"/>
</dbReference>
<dbReference type="GO" id="GO:0008556">
    <property type="term" value="F:P-type potassium transmembrane transporter activity"/>
    <property type="evidence" value="ECO:0007669"/>
    <property type="project" value="UniProtKB-UniRule"/>
</dbReference>
<organism evidence="19 20">
    <name type="scientific">Cellulomonas triticagri</name>
    <dbReference type="NCBI Taxonomy" id="2483352"/>
    <lineage>
        <taxon>Bacteria</taxon>
        <taxon>Bacillati</taxon>
        <taxon>Actinomycetota</taxon>
        <taxon>Actinomycetes</taxon>
        <taxon>Micrococcales</taxon>
        <taxon>Cellulomonadaceae</taxon>
        <taxon>Cellulomonas</taxon>
    </lineage>
</organism>
<keyword evidence="13 16" id="KW-1133">Transmembrane helix</keyword>
<name>A0A3M2JE36_9CELL</name>
<evidence type="ECO:0000259" key="18">
    <source>
        <dbReference type="Pfam" id="PF00122"/>
    </source>
</evidence>
<evidence type="ECO:0000256" key="8">
    <source>
        <dbReference type="ARBA" id="ARBA00022741"/>
    </source>
</evidence>
<dbReference type="InterPro" id="IPR023299">
    <property type="entry name" value="ATPase_P-typ_cyto_dom_N"/>
</dbReference>
<evidence type="ECO:0000256" key="13">
    <source>
        <dbReference type="ARBA" id="ARBA00022989"/>
    </source>
</evidence>
<evidence type="ECO:0000256" key="12">
    <source>
        <dbReference type="ARBA" id="ARBA00022967"/>
    </source>
</evidence>
<dbReference type="Gene3D" id="3.40.50.1000">
    <property type="entry name" value="HAD superfamily/HAD-like"/>
    <property type="match status" value="1"/>
</dbReference>
<feature type="region of interest" description="Disordered" evidence="17">
    <location>
        <begin position="1"/>
        <end position="27"/>
    </location>
</feature>
<keyword evidence="8 16" id="KW-0547">Nucleotide-binding</keyword>
<evidence type="ECO:0000256" key="2">
    <source>
        <dbReference type="ARBA" id="ARBA00022448"/>
    </source>
</evidence>
<evidence type="ECO:0000256" key="11">
    <source>
        <dbReference type="ARBA" id="ARBA00022958"/>
    </source>
</evidence>
<proteinExistence type="inferred from homology"/>
<dbReference type="InterPro" id="IPR001757">
    <property type="entry name" value="P_typ_ATPase"/>
</dbReference>
<comment type="similarity">
    <text evidence="16">Belongs to the cation transport ATPase (P-type) (TC 3.A.3) family. Type IA subfamily.</text>
</comment>
<dbReference type="PANTHER" id="PTHR43743">
    <property type="entry name" value="POTASSIUM-TRANSPORTING ATPASE ATP-BINDING SUBUNIT"/>
    <property type="match status" value="1"/>
</dbReference>
<dbReference type="GO" id="GO:0005524">
    <property type="term" value="F:ATP binding"/>
    <property type="evidence" value="ECO:0007669"/>
    <property type="project" value="UniProtKB-UniRule"/>
</dbReference>
<dbReference type="SUPFAM" id="SSF81665">
    <property type="entry name" value="Calcium ATPase, transmembrane domain M"/>
    <property type="match status" value="1"/>
</dbReference>
<evidence type="ECO:0000256" key="4">
    <source>
        <dbReference type="ARBA" id="ARBA00022538"/>
    </source>
</evidence>
<evidence type="ECO:0000256" key="7">
    <source>
        <dbReference type="ARBA" id="ARBA00022723"/>
    </source>
</evidence>
<reference evidence="19 20" key="1">
    <citation type="submission" date="2018-10" db="EMBL/GenBank/DDBJ databases">
        <title>Isolation, diversity and antifungal activity of actinobacteria from wheat.</title>
        <authorList>
            <person name="Han C."/>
        </authorList>
    </citation>
    <scope>NUCLEOTIDE SEQUENCE [LARGE SCALE GENOMIC DNA]</scope>
    <source>
        <strain evidence="19 20">NEAU-YY56</strain>
    </source>
</reference>
<accession>A0A3M2JE36</accession>
<feature type="binding site" evidence="16">
    <location>
        <position position="560"/>
    </location>
    <ligand>
        <name>Mg(2+)</name>
        <dbReference type="ChEBI" id="CHEBI:18420"/>
    </ligand>
</feature>
<dbReference type="GO" id="GO:0000287">
    <property type="term" value="F:magnesium ion binding"/>
    <property type="evidence" value="ECO:0007669"/>
    <property type="project" value="UniProtKB-UniRule"/>
</dbReference>
<dbReference type="InterPro" id="IPR008250">
    <property type="entry name" value="ATPase_P-typ_transduc_dom_A_sf"/>
</dbReference>
<dbReference type="InterPro" id="IPR023298">
    <property type="entry name" value="ATPase_P-typ_TM_dom_sf"/>
</dbReference>
<feature type="binding site" evidence="16">
    <location>
        <position position="373"/>
    </location>
    <ligand>
        <name>ATP</name>
        <dbReference type="ChEBI" id="CHEBI:30616"/>
    </ligand>
</feature>